<name>A0A7J6HLV3_CANSA</name>
<dbReference type="InterPro" id="IPR022885">
    <property type="entry name" value="NDH1_su_D/H"/>
</dbReference>
<sequence length="114" mass="14063">MRMMHNYFRIGGVEVDLPHGWIDKYLDFCDYFLTGNELKELVLLGERMPNDASSGKKWDLRKVDHYECYDEFWEWWFQKMECLMFFYPENLLDCCERNERGVLLKKQFVTQLYY</sequence>
<accession>A0A7J6HLV3</accession>
<comment type="caution">
    <text evidence="5">The sequence shown here is derived from an EMBL/GenBank/DDBJ whole genome shotgun (WGS) entry which is preliminary data.</text>
</comment>
<dbReference type="Proteomes" id="UP000525078">
    <property type="component" value="Unassembled WGS sequence"/>
</dbReference>
<evidence type="ECO:0000313" key="6">
    <source>
        <dbReference type="Proteomes" id="UP000525078"/>
    </source>
</evidence>
<evidence type="ECO:0000256" key="3">
    <source>
        <dbReference type="ARBA" id="ARBA00023027"/>
    </source>
</evidence>
<evidence type="ECO:0000256" key="1">
    <source>
        <dbReference type="ARBA" id="ARBA00005769"/>
    </source>
</evidence>
<keyword evidence="3" id="KW-0520">NAD</keyword>
<gene>
    <name evidence="5" type="ORF">F8388_013140</name>
</gene>
<dbReference type="Gene3D" id="1.10.645.10">
    <property type="entry name" value="Cytochrome-c3 Hydrogenase, chain B"/>
    <property type="match status" value="1"/>
</dbReference>
<evidence type="ECO:0000313" key="5">
    <source>
        <dbReference type="EMBL" id="KAF4395971.1"/>
    </source>
</evidence>
<dbReference type="GO" id="GO:0009535">
    <property type="term" value="C:chloroplast thylakoid membrane"/>
    <property type="evidence" value="ECO:0007669"/>
    <property type="project" value="TreeGrafter"/>
</dbReference>
<dbReference type="EMBL" id="JAATIP010000004">
    <property type="protein sequence ID" value="KAF4395971.1"/>
    <property type="molecule type" value="Genomic_DNA"/>
</dbReference>
<proteinExistence type="inferred from homology"/>
<feature type="domain" description="NADH-quinone oxidoreductase subunit D" evidence="4">
    <location>
        <begin position="1"/>
        <end position="35"/>
    </location>
</feature>
<dbReference type="GO" id="GO:0048038">
    <property type="term" value="F:quinone binding"/>
    <property type="evidence" value="ECO:0007669"/>
    <property type="project" value="InterPro"/>
</dbReference>
<evidence type="ECO:0000256" key="2">
    <source>
        <dbReference type="ARBA" id="ARBA00022967"/>
    </source>
</evidence>
<keyword evidence="2" id="KW-1278">Translocase</keyword>
<organism evidence="5 6">
    <name type="scientific">Cannabis sativa</name>
    <name type="common">Hemp</name>
    <name type="synonym">Marijuana</name>
    <dbReference type="NCBI Taxonomy" id="3483"/>
    <lineage>
        <taxon>Eukaryota</taxon>
        <taxon>Viridiplantae</taxon>
        <taxon>Streptophyta</taxon>
        <taxon>Embryophyta</taxon>
        <taxon>Tracheophyta</taxon>
        <taxon>Spermatophyta</taxon>
        <taxon>Magnoliopsida</taxon>
        <taxon>eudicotyledons</taxon>
        <taxon>Gunneridae</taxon>
        <taxon>Pentapetalae</taxon>
        <taxon>rosids</taxon>
        <taxon>fabids</taxon>
        <taxon>Rosales</taxon>
        <taxon>Cannabaceae</taxon>
        <taxon>Cannabis</taxon>
    </lineage>
</organism>
<protein>
    <recommendedName>
        <fullName evidence="4">NADH-quinone oxidoreductase subunit D domain-containing protein</fullName>
    </recommendedName>
</protein>
<dbReference type="SUPFAM" id="SSF56762">
    <property type="entry name" value="HydB/Nqo4-like"/>
    <property type="match status" value="1"/>
</dbReference>
<dbReference type="Pfam" id="PF00346">
    <property type="entry name" value="Complex1_49kDa"/>
    <property type="match status" value="1"/>
</dbReference>
<evidence type="ECO:0000259" key="4">
    <source>
        <dbReference type="Pfam" id="PF00346"/>
    </source>
</evidence>
<dbReference type="InterPro" id="IPR029014">
    <property type="entry name" value="NiFe-Hase_large"/>
</dbReference>
<dbReference type="PANTHER" id="PTHR11993:SF10">
    <property type="entry name" value="NADH DEHYDROGENASE [UBIQUINONE] IRON-SULFUR PROTEIN 2, MITOCHONDRIAL"/>
    <property type="match status" value="1"/>
</dbReference>
<dbReference type="GO" id="GO:0016651">
    <property type="term" value="F:oxidoreductase activity, acting on NAD(P)H"/>
    <property type="evidence" value="ECO:0007669"/>
    <property type="project" value="InterPro"/>
</dbReference>
<dbReference type="GO" id="GO:0051287">
    <property type="term" value="F:NAD binding"/>
    <property type="evidence" value="ECO:0007669"/>
    <property type="project" value="InterPro"/>
</dbReference>
<comment type="similarity">
    <text evidence="1">Belongs to the complex I 49 kDa subunit family.</text>
</comment>
<dbReference type="AlphaFoldDB" id="A0A7J6HLV3"/>
<dbReference type="InterPro" id="IPR001135">
    <property type="entry name" value="NADH_Q_OxRdtase_suD"/>
</dbReference>
<reference evidence="5 6" key="1">
    <citation type="journal article" date="2020" name="bioRxiv">
        <title>Sequence and annotation of 42 cannabis genomes reveals extensive copy number variation in cannabinoid synthesis and pathogen resistance genes.</title>
        <authorList>
            <person name="Mckernan K.J."/>
            <person name="Helbert Y."/>
            <person name="Kane L.T."/>
            <person name="Ebling H."/>
            <person name="Zhang L."/>
            <person name="Liu B."/>
            <person name="Eaton Z."/>
            <person name="Mclaughlin S."/>
            <person name="Kingan S."/>
            <person name="Baybayan P."/>
            <person name="Concepcion G."/>
            <person name="Jordan M."/>
            <person name="Riva A."/>
            <person name="Barbazuk W."/>
            <person name="Harkins T."/>
        </authorList>
    </citation>
    <scope>NUCLEOTIDE SEQUENCE [LARGE SCALE GENOMIC DNA]</scope>
    <source>
        <strain evidence="6">cv. Jamaican Lion 4</strain>
        <tissue evidence="5">Leaf</tissue>
    </source>
</reference>
<dbReference type="PANTHER" id="PTHR11993">
    <property type="entry name" value="NADH-UBIQUINONE OXIDOREDUCTASE 49 KDA SUBUNIT"/>
    <property type="match status" value="1"/>
</dbReference>